<dbReference type="AlphaFoldDB" id="A0A175WFD8"/>
<name>A0A175WFD8_9PEZI</name>
<accession>A0A175WFD8</accession>
<gene>
    <name evidence="1" type="ORF">MMYC01_201715</name>
</gene>
<evidence type="ECO:0000313" key="1">
    <source>
        <dbReference type="EMBL" id="KXX82189.1"/>
    </source>
</evidence>
<sequence>MGVSHSVYLANDSSDDIYVIASLSPEWAFIDFVTDVGLLALGAEEIKSVVTAAELPETLATLRDLYEFIKIAAKLLGGTISVGTRPADAALALIDAFKKTSIRIPVQDHKKVDSEGFFSIYLNADGVASLAGAKTISLMVMQHDGSRIRLAMWDTEADDSWIATGDGLIVRSKYGTLWEQDPGAGTVEWPYKE</sequence>
<keyword evidence="2" id="KW-1185">Reference proteome</keyword>
<proteinExistence type="predicted"/>
<comment type="caution">
    <text evidence="1">The sequence shown here is derived from an EMBL/GenBank/DDBJ whole genome shotgun (WGS) entry which is preliminary data.</text>
</comment>
<protein>
    <submittedName>
        <fullName evidence="1">Uncharacterized protein</fullName>
    </submittedName>
</protein>
<dbReference type="VEuPathDB" id="FungiDB:MMYC01_201715"/>
<reference evidence="1 2" key="1">
    <citation type="journal article" date="2016" name="Genome Announc.">
        <title>Genome Sequence of Madurella mycetomatis mm55, Isolated from a Human Mycetoma Case in Sudan.</title>
        <authorList>
            <person name="Smit S."/>
            <person name="Derks M.F."/>
            <person name="Bervoets S."/>
            <person name="Fahal A."/>
            <person name="van Leeuwen W."/>
            <person name="van Belkum A."/>
            <person name="van de Sande W.W."/>
        </authorList>
    </citation>
    <scope>NUCLEOTIDE SEQUENCE [LARGE SCALE GENOMIC DNA]</scope>
    <source>
        <strain evidence="2">mm55</strain>
    </source>
</reference>
<organism evidence="1 2">
    <name type="scientific">Madurella mycetomatis</name>
    <dbReference type="NCBI Taxonomy" id="100816"/>
    <lineage>
        <taxon>Eukaryota</taxon>
        <taxon>Fungi</taxon>
        <taxon>Dikarya</taxon>
        <taxon>Ascomycota</taxon>
        <taxon>Pezizomycotina</taxon>
        <taxon>Sordariomycetes</taxon>
        <taxon>Sordariomycetidae</taxon>
        <taxon>Sordariales</taxon>
        <taxon>Sordariales incertae sedis</taxon>
        <taxon>Madurella</taxon>
    </lineage>
</organism>
<dbReference type="OrthoDB" id="5220752at2759"/>
<dbReference type="Proteomes" id="UP000078237">
    <property type="component" value="Unassembled WGS sequence"/>
</dbReference>
<evidence type="ECO:0000313" key="2">
    <source>
        <dbReference type="Proteomes" id="UP000078237"/>
    </source>
</evidence>
<dbReference type="EMBL" id="LCTW02000019">
    <property type="protein sequence ID" value="KXX82189.1"/>
    <property type="molecule type" value="Genomic_DNA"/>
</dbReference>